<proteinExistence type="inferred from homology"/>
<dbReference type="Gene3D" id="3.40.50.300">
    <property type="entry name" value="P-loop containing nucleotide triphosphate hydrolases"/>
    <property type="match status" value="1"/>
</dbReference>
<comment type="catalytic activity">
    <reaction evidence="8 9">
        <text>D-gluconate + ATP = 6-phospho-D-gluconate + ADP + H(+)</text>
        <dbReference type="Rhea" id="RHEA:19433"/>
        <dbReference type="ChEBI" id="CHEBI:15378"/>
        <dbReference type="ChEBI" id="CHEBI:18391"/>
        <dbReference type="ChEBI" id="CHEBI:30616"/>
        <dbReference type="ChEBI" id="CHEBI:58759"/>
        <dbReference type="ChEBI" id="CHEBI:456216"/>
        <dbReference type="EC" id="2.7.1.12"/>
    </reaction>
</comment>
<evidence type="ECO:0000313" key="11">
    <source>
        <dbReference type="Proteomes" id="UP001648503"/>
    </source>
</evidence>
<dbReference type="InterPro" id="IPR027417">
    <property type="entry name" value="P-loop_NTPase"/>
</dbReference>
<protein>
    <recommendedName>
        <fullName evidence="3 9">Gluconokinase</fullName>
        <ecNumber evidence="3 9">2.7.1.12</ecNumber>
    </recommendedName>
</protein>
<name>A0ABQ8EY71_9FUNG</name>
<evidence type="ECO:0000256" key="4">
    <source>
        <dbReference type="ARBA" id="ARBA00022679"/>
    </source>
</evidence>
<comment type="similarity">
    <text evidence="2 9">Belongs to the gluconokinase GntK/GntV family.</text>
</comment>
<dbReference type="Proteomes" id="UP001648503">
    <property type="component" value="Unassembled WGS sequence"/>
</dbReference>
<evidence type="ECO:0000256" key="9">
    <source>
        <dbReference type="RuleBase" id="RU363066"/>
    </source>
</evidence>
<accession>A0ABQ8EY71</accession>
<evidence type="ECO:0000256" key="2">
    <source>
        <dbReference type="ARBA" id="ARBA00008420"/>
    </source>
</evidence>
<evidence type="ECO:0000256" key="1">
    <source>
        <dbReference type="ARBA" id="ARBA00004875"/>
    </source>
</evidence>
<evidence type="ECO:0000256" key="8">
    <source>
        <dbReference type="ARBA" id="ARBA00048090"/>
    </source>
</evidence>
<keyword evidence="5 9" id="KW-0547">Nucleotide-binding</keyword>
<keyword evidence="7 9" id="KW-0067">ATP-binding</keyword>
<evidence type="ECO:0000256" key="3">
    <source>
        <dbReference type="ARBA" id="ARBA00012054"/>
    </source>
</evidence>
<gene>
    <name evidence="10" type="ORF">BASA50_010553</name>
</gene>
<dbReference type="InterPro" id="IPR006001">
    <property type="entry name" value="Therm_gnt_kin"/>
</dbReference>
<dbReference type="SUPFAM" id="SSF52540">
    <property type="entry name" value="P-loop containing nucleoside triphosphate hydrolases"/>
    <property type="match status" value="1"/>
</dbReference>
<evidence type="ECO:0000256" key="6">
    <source>
        <dbReference type="ARBA" id="ARBA00022777"/>
    </source>
</evidence>
<dbReference type="EC" id="2.7.1.12" evidence="3 9"/>
<comment type="caution">
    <text evidence="10">The sequence shown here is derived from an EMBL/GenBank/DDBJ whole genome shotgun (WGS) entry which is preliminary data.</text>
</comment>
<evidence type="ECO:0000256" key="5">
    <source>
        <dbReference type="ARBA" id="ARBA00022741"/>
    </source>
</evidence>
<reference evidence="10 11" key="1">
    <citation type="submission" date="2021-02" db="EMBL/GenBank/DDBJ databases">
        <title>Variation within the Batrachochytrium salamandrivorans European outbreak.</title>
        <authorList>
            <person name="Kelly M."/>
            <person name="Pasmans F."/>
            <person name="Shea T.P."/>
            <person name="Munoz J.F."/>
            <person name="Carranza S."/>
            <person name="Cuomo C.A."/>
            <person name="Martel A."/>
        </authorList>
    </citation>
    <scope>NUCLEOTIDE SEQUENCE [LARGE SCALE GENOMIC DNA]</scope>
    <source>
        <strain evidence="10 11">AMFP18/2</strain>
    </source>
</reference>
<dbReference type="NCBIfam" id="TIGR01313">
    <property type="entry name" value="therm_gnt_kin"/>
    <property type="match status" value="1"/>
</dbReference>
<sequence length="194" mass="21056">MASQTPQQGGLLVIMGVSGSGKSTLAKAIVERGVLRNAVFVDADDLHSPESIDKMRQGQALTEKDRAPWLLAVSCRVALAIGDPSGDGDNQHGRWVVLACSCLKRQHRDFLRDSIAPVQMLLVYLECDQALILERVQHRKGHFAGASLVQSQFEALESPSPTIELGTLVMDGSLSVDHLCNELASHRTSLFSQL</sequence>
<keyword evidence="4 9" id="KW-0808">Transferase</keyword>
<keyword evidence="11" id="KW-1185">Reference proteome</keyword>
<dbReference type="Pfam" id="PF13671">
    <property type="entry name" value="AAA_33"/>
    <property type="match status" value="1"/>
</dbReference>
<organism evidence="10 11">
    <name type="scientific">Batrachochytrium salamandrivorans</name>
    <dbReference type="NCBI Taxonomy" id="1357716"/>
    <lineage>
        <taxon>Eukaryota</taxon>
        <taxon>Fungi</taxon>
        <taxon>Fungi incertae sedis</taxon>
        <taxon>Chytridiomycota</taxon>
        <taxon>Chytridiomycota incertae sedis</taxon>
        <taxon>Chytridiomycetes</taxon>
        <taxon>Rhizophydiales</taxon>
        <taxon>Rhizophydiales incertae sedis</taxon>
        <taxon>Batrachochytrium</taxon>
    </lineage>
</organism>
<dbReference type="EMBL" id="JAFCIX010000495">
    <property type="protein sequence ID" value="KAH6588683.1"/>
    <property type="molecule type" value="Genomic_DNA"/>
</dbReference>
<evidence type="ECO:0000313" key="10">
    <source>
        <dbReference type="EMBL" id="KAH6588683.1"/>
    </source>
</evidence>
<keyword evidence="6 9" id="KW-0418">Kinase</keyword>
<dbReference type="PANTHER" id="PTHR43442">
    <property type="entry name" value="GLUCONOKINASE-RELATED"/>
    <property type="match status" value="1"/>
</dbReference>
<dbReference type="PANTHER" id="PTHR43442:SF3">
    <property type="entry name" value="GLUCONOKINASE-RELATED"/>
    <property type="match status" value="1"/>
</dbReference>
<comment type="pathway">
    <text evidence="1 9">Carbohydrate acid metabolism; D-gluconate degradation.</text>
</comment>
<evidence type="ECO:0000256" key="7">
    <source>
        <dbReference type="ARBA" id="ARBA00022840"/>
    </source>
</evidence>
<dbReference type="CDD" id="cd02021">
    <property type="entry name" value="GntK"/>
    <property type="match status" value="1"/>
</dbReference>